<name>A0A2T5BST0_9RHOB</name>
<accession>A0A2T5BST0</accession>
<dbReference type="AlphaFoldDB" id="A0A2T5BST0"/>
<gene>
    <name evidence="3" type="ORF">C8N32_10624</name>
</gene>
<proteinExistence type="predicted"/>
<keyword evidence="2" id="KW-0732">Signal</keyword>
<dbReference type="EMBL" id="QAAA01000006">
    <property type="protein sequence ID" value="PTN02453.1"/>
    <property type="molecule type" value="Genomic_DNA"/>
</dbReference>
<feature type="signal peptide" evidence="2">
    <location>
        <begin position="1"/>
        <end position="22"/>
    </location>
</feature>
<sequence>MIKRRIILASLTVFLLSGWALAAGMQDRIVAQLRQQGFTEILVTSTLLGRTRVVARGPGERREIIFNERTGEILRDLWQFSDDEDVRGQLFSSEGGARNSRQNDRERSTGGTSGESKSNNGDNRDDDSDDDDGDDDDD</sequence>
<keyword evidence="4" id="KW-1185">Reference proteome</keyword>
<dbReference type="RefSeq" id="WP_107891670.1">
    <property type="nucleotide sequence ID" value="NZ_NHSI01000065.1"/>
</dbReference>
<dbReference type="Proteomes" id="UP000243859">
    <property type="component" value="Unassembled WGS sequence"/>
</dbReference>
<evidence type="ECO:0008006" key="5">
    <source>
        <dbReference type="Google" id="ProtNLM"/>
    </source>
</evidence>
<feature type="compositionally biased region" description="Acidic residues" evidence="1">
    <location>
        <begin position="124"/>
        <end position="138"/>
    </location>
</feature>
<reference evidence="3 4" key="1">
    <citation type="submission" date="2018-04" db="EMBL/GenBank/DDBJ databases">
        <title>Genomic Encyclopedia of Archaeal and Bacterial Type Strains, Phase II (KMG-II): from individual species to whole genera.</title>
        <authorList>
            <person name="Goeker M."/>
        </authorList>
    </citation>
    <scope>NUCLEOTIDE SEQUENCE [LARGE SCALE GENOMIC DNA]</scope>
    <source>
        <strain evidence="3 4">DSM 18064</strain>
    </source>
</reference>
<comment type="caution">
    <text evidence="3">The sequence shown here is derived from an EMBL/GenBank/DDBJ whole genome shotgun (WGS) entry which is preliminary data.</text>
</comment>
<evidence type="ECO:0000313" key="4">
    <source>
        <dbReference type="Proteomes" id="UP000243859"/>
    </source>
</evidence>
<feature type="region of interest" description="Disordered" evidence="1">
    <location>
        <begin position="89"/>
        <end position="138"/>
    </location>
</feature>
<evidence type="ECO:0000313" key="3">
    <source>
        <dbReference type="EMBL" id="PTN02453.1"/>
    </source>
</evidence>
<protein>
    <recommendedName>
        <fullName evidence="5">YpeB-like protein with protease inhibitory function</fullName>
    </recommendedName>
</protein>
<evidence type="ECO:0000256" key="2">
    <source>
        <dbReference type="SAM" id="SignalP"/>
    </source>
</evidence>
<evidence type="ECO:0000256" key="1">
    <source>
        <dbReference type="SAM" id="MobiDB-lite"/>
    </source>
</evidence>
<dbReference type="OrthoDB" id="7869758at2"/>
<feature type="chain" id="PRO_5015685637" description="YpeB-like protein with protease inhibitory function" evidence="2">
    <location>
        <begin position="23"/>
        <end position="138"/>
    </location>
</feature>
<organism evidence="3 4">
    <name type="scientific">Rhodovulum imhoffii</name>
    <dbReference type="NCBI Taxonomy" id="365340"/>
    <lineage>
        <taxon>Bacteria</taxon>
        <taxon>Pseudomonadati</taxon>
        <taxon>Pseudomonadota</taxon>
        <taxon>Alphaproteobacteria</taxon>
        <taxon>Rhodobacterales</taxon>
        <taxon>Paracoccaceae</taxon>
        <taxon>Rhodovulum</taxon>
    </lineage>
</organism>